<evidence type="ECO:0000256" key="1">
    <source>
        <dbReference type="SAM" id="MobiDB-lite"/>
    </source>
</evidence>
<feature type="region of interest" description="Disordered" evidence="1">
    <location>
        <begin position="35"/>
        <end position="137"/>
    </location>
</feature>
<feature type="compositionally biased region" description="Low complexity" evidence="1">
    <location>
        <begin position="120"/>
        <end position="131"/>
    </location>
</feature>
<dbReference type="Pfam" id="PF03105">
    <property type="entry name" value="SPX"/>
    <property type="match status" value="1"/>
</dbReference>
<accession>L2FR60</accession>
<dbReference type="AlphaFoldDB" id="L2FR60"/>
<gene>
    <name evidence="3" type="ORF">CGGC5_10624</name>
</gene>
<dbReference type="EMBL" id="KB020894">
    <property type="protein sequence ID" value="ELA28837.1"/>
    <property type="molecule type" value="Genomic_DNA"/>
</dbReference>
<dbReference type="STRING" id="1213859.L2FR60"/>
<name>L2FR60_COLFN</name>
<proteinExistence type="predicted"/>
<sequence length="137" mass="14955">MKFAKELEQDLVPEWRVKYLDYKAGKKLVKKVSRAINRANGSPQGNSGKLNNRGTSNFFNSDNARETNPDERTSLREGSAPVGSARQKPMTPARAIPANHEHQTLTSGSNDMQYGSFVHAAPARGSSPRSAADLRAS</sequence>
<dbReference type="PROSITE" id="PS51382">
    <property type="entry name" value="SPX"/>
    <property type="match status" value="1"/>
</dbReference>
<feature type="domain" description="SPX" evidence="2">
    <location>
        <begin position="1"/>
        <end position="137"/>
    </location>
</feature>
<reference evidence="3" key="1">
    <citation type="submission" date="2012-08" db="EMBL/GenBank/DDBJ databases">
        <title>Genome analysis of Colletotrichum orbiculare and Colletotrichum fructicola.</title>
        <authorList>
            <person name="Gan P.H.P."/>
            <person name="Ikeda K."/>
            <person name="Irieda H."/>
            <person name="Narusaka M."/>
            <person name="O'Connell R.J."/>
            <person name="Narusaka Y."/>
            <person name="Takano Y."/>
            <person name="Kubo Y."/>
            <person name="Shirasu K."/>
        </authorList>
    </citation>
    <scope>NUCLEOTIDE SEQUENCE</scope>
    <source>
        <strain evidence="3">Nara gc5</strain>
    </source>
</reference>
<dbReference type="InterPro" id="IPR004331">
    <property type="entry name" value="SPX_dom"/>
</dbReference>
<evidence type="ECO:0000313" key="3">
    <source>
        <dbReference type="EMBL" id="ELA28837.1"/>
    </source>
</evidence>
<dbReference type="HOGENOM" id="CLU_1864982_0_0_1"/>
<feature type="compositionally biased region" description="Polar residues" evidence="1">
    <location>
        <begin position="39"/>
        <end position="62"/>
    </location>
</feature>
<feature type="compositionally biased region" description="Polar residues" evidence="1">
    <location>
        <begin position="104"/>
        <end position="113"/>
    </location>
</feature>
<protein>
    <submittedName>
        <fullName evidence="3">Signal transduction protein syg1</fullName>
    </submittedName>
</protein>
<feature type="compositionally biased region" description="Basic and acidic residues" evidence="1">
    <location>
        <begin position="63"/>
        <end position="75"/>
    </location>
</feature>
<organism evidence="3">
    <name type="scientific">Colletotrichum fructicola (strain Nara gc5)</name>
    <name type="common">Anthracnose fungus</name>
    <name type="synonym">Colletotrichum gloeosporioides (strain Nara gc5)</name>
    <dbReference type="NCBI Taxonomy" id="1213859"/>
    <lineage>
        <taxon>Eukaryota</taxon>
        <taxon>Fungi</taxon>
        <taxon>Dikarya</taxon>
        <taxon>Ascomycota</taxon>
        <taxon>Pezizomycotina</taxon>
        <taxon>Sordariomycetes</taxon>
        <taxon>Hypocreomycetidae</taxon>
        <taxon>Glomerellales</taxon>
        <taxon>Glomerellaceae</taxon>
        <taxon>Colletotrichum</taxon>
        <taxon>Colletotrichum gloeosporioides species complex</taxon>
    </lineage>
</organism>
<evidence type="ECO:0000259" key="2">
    <source>
        <dbReference type="PROSITE" id="PS51382"/>
    </source>
</evidence>